<organism evidence="1 2">
    <name type="scientific">Paenibacillus polymyxa</name>
    <name type="common">Bacillus polymyxa</name>
    <dbReference type="NCBI Taxonomy" id="1406"/>
    <lineage>
        <taxon>Bacteria</taxon>
        <taxon>Bacillati</taxon>
        <taxon>Bacillota</taxon>
        <taxon>Bacilli</taxon>
        <taxon>Bacillales</taxon>
        <taxon>Paenibacillaceae</taxon>
        <taxon>Paenibacillus</taxon>
    </lineage>
</organism>
<dbReference type="InterPro" id="IPR036388">
    <property type="entry name" value="WH-like_DNA-bd_sf"/>
</dbReference>
<dbReference type="PANTHER" id="PTHR43252:SF4">
    <property type="entry name" value="TRANSCRIPTIONAL REGULATORY PROTEIN"/>
    <property type="match status" value="1"/>
</dbReference>
<gene>
    <name evidence="1" type="ORF">MF626_001067</name>
</gene>
<dbReference type="SUPFAM" id="SSF46785">
    <property type="entry name" value="Winged helix' DNA-binding domain"/>
    <property type="match status" value="1"/>
</dbReference>
<evidence type="ECO:0000313" key="2">
    <source>
        <dbReference type="Proteomes" id="UP001055784"/>
    </source>
</evidence>
<dbReference type="PANTHER" id="PTHR43252">
    <property type="entry name" value="TRANSCRIPTIONAL REGULATOR YQJI"/>
    <property type="match status" value="1"/>
</dbReference>
<reference evidence="1" key="1">
    <citation type="submission" date="2022-11" db="EMBL/GenBank/DDBJ databases">
        <authorList>
            <person name="Vasilchenko N.G."/>
            <person name="Prazdnova E.V."/>
            <person name="Gorovtsov A.V."/>
            <person name="Chistyakov V.A."/>
            <person name="Pak M.L."/>
        </authorList>
    </citation>
    <scope>NUCLEOTIDE SEQUENCE</scope>
    <source>
        <strain evidence="1">R 4.5</strain>
    </source>
</reference>
<dbReference type="RefSeq" id="WP_061831591.1">
    <property type="nucleotide sequence ID" value="NZ_CP015423.1"/>
</dbReference>
<dbReference type="Proteomes" id="UP001055784">
    <property type="component" value="Chromosome"/>
</dbReference>
<sequence length="190" mass="21990">MNLLSYGLLGLLAREESSGYDLMLRIQPFWQAKHSQIYPLLARMESKELLASRWIQQSDKPDKKMYTITDKGIHMLQQWSQEALAAPVTRDELSLRLFCLWLTDKSSANRMLEERKRHFIQKIQHLEDILNDIPAENLHFGSKNFGDYILVQKGLLNAKAGLEWCQMVLRMLLAGDVSTDTNPFLLKPQS</sequence>
<dbReference type="InterPro" id="IPR005149">
    <property type="entry name" value="Tscrpt_reg_PadR_N"/>
</dbReference>
<protein>
    <submittedName>
        <fullName evidence="1">PadR family transcriptional regulator</fullName>
    </submittedName>
</protein>
<evidence type="ECO:0000313" key="1">
    <source>
        <dbReference type="EMBL" id="URJ51635.1"/>
    </source>
</evidence>
<dbReference type="AlphaFoldDB" id="A0A0M1Q9J6"/>
<name>A0A0M1Q9J6_PAEPO</name>
<dbReference type="Gene3D" id="1.10.10.10">
    <property type="entry name" value="Winged helix-like DNA-binding domain superfamily/Winged helix DNA-binding domain"/>
    <property type="match status" value="1"/>
</dbReference>
<dbReference type="InterPro" id="IPR018309">
    <property type="entry name" value="Tscrpt_reg_PadR_C"/>
</dbReference>
<dbReference type="Pfam" id="PF10400">
    <property type="entry name" value="Vir_act_alpha_C"/>
    <property type="match status" value="1"/>
</dbReference>
<dbReference type="Pfam" id="PF03551">
    <property type="entry name" value="PadR"/>
    <property type="match status" value="1"/>
</dbReference>
<dbReference type="Gene3D" id="6.10.140.190">
    <property type="match status" value="1"/>
</dbReference>
<dbReference type="EMBL" id="CP097770">
    <property type="protein sequence ID" value="URJ51635.1"/>
    <property type="molecule type" value="Genomic_DNA"/>
</dbReference>
<accession>A0A0M1Q9J6</accession>
<dbReference type="InterPro" id="IPR036390">
    <property type="entry name" value="WH_DNA-bd_sf"/>
</dbReference>
<proteinExistence type="predicted"/>